<dbReference type="EMBL" id="PZQS01000006">
    <property type="protein sequence ID" value="PVD28332.1"/>
    <property type="molecule type" value="Genomic_DNA"/>
</dbReference>
<gene>
    <name evidence="2" type="ORF">C0Q70_10919</name>
</gene>
<keyword evidence="1" id="KW-0812">Transmembrane</keyword>
<dbReference type="OrthoDB" id="291792at2759"/>
<evidence type="ECO:0000313" key="2">
    <source>
        <dbReference type="EMBL" id="PVD28332.1"/>
    </source>
</evidence>
<dbReference type="PANTHER" id="PTHR12459">
    <property type="entry name" value="TRANSMEMBRANE PROTEIN 135-RELATED"/>
    <property type="match status" value="1"/>
</dbReference>
<protein>
    <recommendedName>
        <fullName evidence="4">Transmembrane protein 135 N-terminal domain-containing protein</fullName>
    </recommendedName>
</protein>
<keyword evidence="1" id="KW-1133">Transmembrane helix</keyword>
<feature type="transmembrane region" description="Helical" evidence="1">
    <location>
        <begin position="96"/>
        <end position="114"/>
    </location>
</feature>
<organism evidence="2 3">
    <name type="scientific">Pomacea canaliculata</name>
    <name type="common">Golden apple snail</name>
    <dbReference type="NCBI Taxonomy" id="400727"/>
    <lineage>
        <taxon>Eukaryota</taxon>
        <taxon>Metazoa</taxon>
        <taxon>Spiralia</taxon>
        <taxon>Lophotrochozoa</taxon>
        <taxon>Mollusca</taxon>
        <taxon>Gastropoda</taxon>
        <taxon>Caenogastropoda</taxon>
        <taxon>Architaenioglossa</taxon>
        <taxon>Ampullarioidea</taxon>
        <taxon>Ampullariidae</taxon>
        <taxon>Pomacea</taxon>
    </lineage>
</organism>
<proteinExistence type="predicted"/>
<keyword evidence="3" id="KW-1185">Reference proteome</keyword>
<feature type="transmembrane region" description="Helical" evidence="1">
    <location>
        <begin position="25"/>
        <end position="46"/>
    </location>
</feature>
<feature type="transmembrane region" description="Helical" evidence="1">
    <location>
        <begin position="156"/>
        <end position="175"/>
    </location>
</feature>
<evidence type="ECO:0000256" key="1">
    <source>
        <dbReference type="SAM" id="Phobius"/>
    </source>
</evidence>
<keyword evidence="1" id="KW-0472">Membrane</keyword>
<dbReference type="Proteomes" id="UP000245119">
    <property type="component" value="Linkage Group LG6"/>
</dbReference>
<dbReference type="InterPro" id="IPR026749">
    <property type="entry name" value="Tmem135"/>
</dbReference>
<dbReference type="PANTHER" id="PTHR12459:SF6">
    <property type="entry name" value="GB|AAD46013.1"/>
    <property type="match status" value="1"/>
</dbReference>
<accession>A0A2T7P4I3</accession>
<name>A0A2T7P4I3_POMCA</name>
<evidence type="ECO:0008006" key="4">
    <source>
        <dbReference type="Google" id="ProtNLM"/>
    </source>
</evidence>
<dbReference type="Pfam" id="PF02466">
    <property type="entry name" value="Tim17"/>
    <property type="match status" value="1"/>
</dbReference>
<comment type="caution">
    <text evidence="2">The sequence shown here is derived from an EMBL/GenBank/DDBJ whole genome shotgun (WGS) entry which is preliminary data.</text>
</comment>
<evidence type="ECO:0000313" key="3">
    <source>
        <dbReference type="Proteomes" id="UP000245119"/>
    </source>
</evidence>
<sequence length="274" mass="30933">MEDDEDDVPLETWLLAEARSFARRFVTSFIKGAAVCAGATTFSALMKNPFRNRVPNVWTNLVRADSMRFATFLGLYPSLYHLTVSALHRYRKRKDGWNYGVAGGLAGLSLAASIRLEIPREEPDDVHALLSTMVFVAKYAICLLRHASGRPPPLPTYIPCVAGLLCGLAILWERPSRRKELIMFMTPQILSMLWTLVERSCPKRRLHVPHGLSLLFAAAMAVVMHAYERDPPSLSMLMSGMLRFFVGERREKGPGSPKNKSVFLRWENEERKVA</sequence>
<dbReference type="AlphaFoldDB" id="A0A2T7P4I3"/>
<feature type="transmembrane region" description="Helical" evidence="1">
    <location>
        <begin position="209"/>
        <end position="227"/>
    </location>
</feature>
<reference evidence="2 3" key="1">
    <citation type="submission" date="2018-04" db="EMBL/GenBank/DDBJ databases">
        <title>The genome of golden apple snail Pomacea canaliculata provides insight into stress tolerance and invasive adaptation.</title>
        <authorList>
            <person name="Liu C."/>
            <person name="Liu B."/>
            <person name="Ren Y."/>
            <person name="Zhang Y."/>
            <person name="Wang H."/>
            <person name="Li S."/>
            <person name="Jiang F."/>
            <person name="Yin L."/>
            <person name="Zhang G."/>
            <person name="Qian W."/>
            <person name="Fan W."/>
        </authorList>
    </citation>
    <scope>NUCLEOTIDE SEQUENCE [LARGE SCALE GENOMIC DNA]</scope>
    <source>
        <strain evidence="2">SZHN2017</strain>
        <tissue evidence="2">Muscle</tissue>
    </source>
</reference>